<keyword evidence="2" id="KW-0472">Membrane</keyword>
<dbReference type="Pfam" id="PF13240">
    <property type="entry name" value="Zn_Ribbon_1"/>
    <property type="match status" value="1"/>
</dbReference>
<dbReference type="InterPro" id="IPR038587">
    <property type="entry name" value="Ribosomal_eL40_sf"/>
</dbReference>
<accession>A0A147JYR9</accession>
<keyword evidence="2" id="KW-1133">Transmembrane helix</keyword>
<name>A0A147JYR9_HADYE</name>
<dbReference type="SMART" id="SM00460">
    <property type="entry name" value="TGc"/>
    <property type="match status" value="1"/>
</dbReference>
<dbReference type="Proteomes" id="UP000074294">
    <property type="component" value="Unassembled WGS sequence"/>
</dbReference>
<dbReference type="SUPFAM" id="SSF54001">
    <property type="entry name" value="Cysteine proteinases"/>
    <property type="match status" value="1"/>
</dbReference>
<dbReference type="AlphaFoldDB" id="A0A147JYR9"/>
<comment type="caution">
    <text evidence="4">The sequence shown here is derived from an EMBL/GenBank/DDBJ whole genome shotgun (WGS) entry which is preliminary data.</text>
</comment>
<dbReference type="PROSITE" id="PS51257">
    <property type="entry name" value="PROKAR_LIPOPROTEIN"/>
    <property type="match status" value="1"/>
</dbReference>
<protein>
    <recommendedName>
        <fullName evidence="3">Transglutaminase-like domain-containing protein</fullName>
    </recommendedName>
</protein>
<feature type="region of interest" description="Disordered" evidence="1">
    <location>
        <begin position="470"/>
        <end position="500"/>
    </location>
</feature>
<organism evidence="4 5">
    <name type="scientific">Hadarchaeum yellowstonense</name>
    <dbReference type="NCBI Taxonomy" id="1776334"/>
    <lineage>
        <taxon>Archaea</taxon>
        <taxon>Methanobacteriati</taxon>
        <taxon>Candidatus Hadarchaeota</taxon>
        <taxon>Candidatus Hadarchaeia</taxon>
        <taxon>Candidatus Hadarchaeales</taxon>
        <taxon>Candidatus Hadarchaeaceae</taxon>
        <taxon>Candidatus Hadarchaeum</taxon>
    </lineage>
</organism>
<reference evidence="4 5" key="1">
    <citation type="journal article" date="2016" name="Nat. Microbiol.">
        <title>Genomic inference of the metabolism of cosmopolitan subsurface Archaea, Hadesarchaea.</title>
        <authorList>
            <person name="Baker B.J."/>
            <person name="Saw J.H."/>
            <person name="Lind A.E."/>
            <person name="Lazar C.S."/>
            <person name="Hinrichs K.-U."/>
            <person name="Teske A.P."/>
            <person name="Ettema T.J."/>
        </authorList>
    </citation>
    <scope>NUCLEOTIDE SEQUENCE [LARGE SCALE GENOMIC DNA]</scope>
</reference>
<dbReference type="InterPro" id="IPR026870">
    <property type="entry name" value="Zinc_ribbon_dom"/>
</dbReference>
<feature type="domain" description="Transglutaminase-like" evidence="3">
    <location>
        <begin position="204"/>
        <end position="274"/>
    </location>
</feature>
<evidence type="ECO:0000256" key="1">
    <source>
        <dbReference type="SAM" id="MobiDB-lite"/>
    </source>
</evidence>
<feature type="transmembrane region" description="Helical" evidence="2">
    <location>
        <begin position="445"/>
        <end position="465"/>
    </location>
</feature>
<dbReference type="InterPro" id="IPR038765">
    <property type="entry name" value="Papain-like_cys_pep_sf"/>
</dbReference>
<keyword evidence="2" id="KW-0812">Transmembrane</keyword>
<evidence type="ECO:0000313" key="5">
    <source>
        <dbReference type="Proteomes" id="UP000074294"/>
    </source>
</evidence>
<evidence type="ECO:0000259" key="3">
    <source>
        <dbReference type="SMART" id="SM00460"/>
    </source>
</evidence>
<dbReference type="InterPro" id="IPR002931">
    <property type="entry name" value="Transglutaminase-like"/>
</dbReference>
<dbReference type="Pfam" id="PF01841">
    <property type="entry name" value="Transglut_core"/>
    <property type="match status" value="1"/>
</dbReference>
<evidence type="ECO:0000313" key="4">
    <source>
        <dbReference type="EMBL" id="KUO41647.1"/>
    </source>
</evidence>
<dbReference type="PANTHER" id="PTHR33490:SF6">
    <property type="entry name" value="SLL1049 PROTEIN"/>
    <property type="match status" value="1"/>
</dbReference>
<dbReference type="EMBL" id="LQMQ01000017">
    <property type="protein sequence ID" value="KUO41647.1"/>
    <property type="molecule type" value="Genomic_DNA"/>
</dbReference>
<dbReference type="PANTHER" id="PTHR33490">
    <property type="entry name" value="BLR5614 PROTEIN-RELATED"/>
    <property type="match status" value="1"/>
</dbReference>
<dbReference type="Gene3D" id="4.10.1060.50">
    <property type="match status" value="1"/>
</dbReference>
<evidence type="ECO:0000256" key="2">
    <source>
        <dbReference type="SAM" id="Phobius"/>
    </source>
</evidence>
<dbReference type="Gene3D" id="3.10.620.30">
    <property type="match status" value="1"/>
</dbReference>
<gene>
    <name evidence="4" type="ORF">APZ16_03495</name>
</gene>
<proteinExistence type="predicted"/>
<dbReference type="STRING" id="1776334.APZ16_03495"/>
<sequence>MKKLVIAFIAVVLLAALSCSTAPAAVAASDDGLPLTVEYTLQYRIELPWQGQYYPGSTSIRVEMYEIPINTDHQTVQATLNQGSIETIDGKDTWVIDTKTIYSNNIYTGTFVVTVDLGGTAAVPHQPLTAASGMDQYLLPDEYVTLSADVVSQAQLLLSEVDNDTPKIIAKFVDWIQKNISYDDARWAERLAGAKFPDLTDSQTLSARAGVCTDFSNLFMGFCRAVGIPARSVLGYGLRSSEEDLYQDIHATRSHAWTEVWIPDYGWLTVDPTWGDIGDVRKIATGKSRDLSWRWWYSGAPPGSGVIAGGATYSVTLTGWKVINTVAPITLTQDNASDPLKFSVTNSSPIPLLDNITVKKCLLQNNAWSDWMVVFSEITFLNPGETYSYTPNKESGVGYFLWSKQANDMLVNWQYPGGTTTSTSTTPISTTTPTEPTLPTELMDWLPFVMVAIILAAIVGSAASARRRRKLGAARKPQEQEKASAAAAPGPEPEPAPAKGLVICPKCHKQVPAESNFCTECGADLRPRKRKA</sequence>